<evidence type="ECO:0000313" key="1">
    <source>
        <dbReference type="EMBL" id="KAJ7305670.1"/>
    </source>
</evidence>
<dbReference type="Proteomes" id="UP001218218">
    <property type="component" value="Unassembled WGS sequence"/>
</dbReference>
<dbReference type="EMBL" id="JARIHO010000095">
    <property type="protein sequence ID" value="KAJ7305670.1"/>
    <property type="molecule type" value="Genomic_DNA"/>
</dbReference>
<proteinExistence type="predicted"/>
<dbReference type="AlphaFoldDB" id="A0AAD6Z443"/>
<keyword evidence="2" id="KW-1185">Reference proteome</keyword>
<evidence type="ECO:0000313" key="2">
    <source>
        <dbReference type="Proteomes" id="UP001218218"/>
    </source>
</evidence>
<organism evidence="1 2">
    <name type="scientific">Mycena albidolilacea</name>
    <dbReference type="NCBI Taxonomy" id="1033008"/>
    <lineage>
        <taxon>Eukaryota</taxon>
        <taxon>Fungi</taxon>
        <taxon>Dikarya</taxon>
        <taxon>Basidiomycota</taxon>
        <taxon>Agaricomycotina</taxon>
        <taxon>Agaricomycetes</taxon>
        <taxon>Agaricomycetidae</taxon>
        <taxon>Agaricales</taxon>
        <taxon>Marasmiineae</taxon>
        <taxon>Mycenaceae</taxon>
        <taxon>Mycena</taxon>
    </lineage>
</organism>
<sequence length="95" mass="11044">YSVQARANISPKSNFRSTLEDATVTLTYLNSDYRKPSSVRCRRKYLKISSWLSSLQRYRPPQRWKLVSGRCLRLSQRQHSTGSWTPCFLGNSSQV</sequence>
<comment type="caution">
    <text evidence="1">The sequence shown here is derived from an EMBL/GenBank/DDBJ whole genome shotgun (WGS) entry which is preliminary data.</text>
</comment>
<accession>A0AAD6Z443</accession>
<name>A0AAD6Z443_9AGAR</name>
<reference evidence="1" key="1">
    <citation type="submission" date="2023-03" db="EMBL/GenBank/DDBJ databases">
        <title>Massive genome expansion in bonnet fungi (Mycena s.s.) driven by repeated elements and novel gene families across ecological guilds.</title>
        <authorList>
            <consortium name="Lawrence Berkeley National Laboratory"/>
            <person name="Harder C.B."/>
            <person name="Miyauchi S."/>
            <person name="Viragh M."/>
            <person name="Kuo A."/>
            <person name="Thoen E."/>
            <person name="Andreopoulos B."/>
            <person name="Lu D."/>
            <person name="Skrede I."/>
            <person name="Drula E."/>
            <person name="Henrissat B."/>
            <person name="Morin E."/>
            <person name="Kohler A."/>
            <person name="Barry K."/>
            <person name="LaButti K."/>
            <person name="Morin E."/>
            <person name="Salamov A."/>
            <person name="Lipzen A."/>
            <person name="Mereny Z."/>
            <person name="Hegedus B."/>
            <person name="Baldrian P."/>
            <person name="Stursova M."/>
            <person name="Weitz H."/>
            <person name="Taylor A."/>
            <person name="Grigoriev I.V."/>
            <person name="Nagy L.G."/>
            <person name="Martin F."/>
            <person name="Kauserud H."/>
        </authorList>
    </citation>
    <scope>NUCLEOTIDE SEQUENCE</scope>
    <source>
        <strain evidence="1">CBHHK002</strain>
    </source>
</reference>
<gene>
    <name evidence="1" type="ORF">DFH08DRAFT_1089030</name>
</gene>
<feature type="non-terminal residue" evidence="1">
    <location>
        <position position="95"/>
    </location>
</feature>
<protein>
    <submittedName>
        <fullName evidence="1">Uncharacterized protein</fullName>
    </submittedName>
</protein>